<dbReference type="SUPFAM" id="SSF140931">
    <property type="entry name" value="Fic-like"/>
    <property type="match status" value="1"/>
</dbReference>
<feature type="domain" description="Fido" evidence="1">
    <location>
        <begin position="187"/>
        <end position="325"/>
    </location>
</feature>
<dbReference type="EMBL" id="LDJX01000003">
    <property type="protein sequence ID" value="KPM31892.1"/>
    <property type="molecule type" value="Genomic_DNA"/>
</dbReference>
<dbReference type="InterPro" id="IPR003812">
    <property type="entry name" value="Fido"/>
</dbReference>
<dbReference type="PROSITE" id="PS51459">
    <property type="entry name" value="FIDO"/>
    <property type="match status" value="1"/>
</dbReference>
<dbReference type="RefSeq" id="WP_054558730.1">
    <property type="nucleotide sequence ID" value="NZ_LDJX01000003.1"/>
</dbReference>
<proteinExistence type="predicted"/>
<dbReference type="PATRIC" id="fig|1300341.3.peg.1730"/>
<dbReference type="InterPro" id="IPR011204">
    <property type="entry name" value="Virulence_RhuM-like"/>
</dbReference>
<sequence>MNKDNQIVIYQSDDGKSELQVSLQDDTVWLTQAQIVKVFNSSKANISEHIKNIFGSGELSEEATVRNFRTVQQEGNRNVTRNRIHYNLDVIISVGYRVNSKRGTQFRIWANSVLKNYLVEGYAINEKRLQQKTAQLESLKKVVALQEQVLTDYALNTNETQGLIHVISQYSKALDILDDYDHQRLKIPESKHLEVFKIGYTEARKAIDALGRQTKFEGLFGKEKDDSFKGSLDTIYQTFDGKDLYSSIEEKAAHLLYFVVKNHSFTDGNKRIAAFLFVWFLERNKILLNQKGFRRINENTLVALTLMIAESHPEDKDMMVKVVVNLLIAEE</sequence>
<organism evidence="2 3">
    <name type="scientific">Croceitalea dokdonensis DOKDO 023</name>
    <dbReference type="NCBI Taxonomy" id="1300341"/>
    <lineage>
        <taxon>Bacteria</taxon>
        <taxon>Pseudomonadati</taxon>
        <taxon>Bacteroidota</taxon>
        <taxon>Flavobacteriia</taxon>
        <taxon>Flavobacteriales</taxon>
        <taxon>Flavobacteriaceae</taxon>
        <taxon>Croceitalea</taxon>
    </lineage>
</organism>
<evidence type="ECO:0000313" key="3">
    <source>
        <dbReference type="Proteomes" id="UP000050280"/>
    </source>
</evidence>
<dbReference type="InterPro" id="IPR053737">
    <property type="entry name" value="Type_II_TA_Toxin"/>
</dbReference>
<dbReference type="Pfam" id="PF02661">
    <property type="entry name" value="Fic"/>
    <property type="match status" value="1"/>
</dbReference>
<name>A0A0N8H3Y8_9FLAO</name>
<evidence type="ECO:0000259" key="1">
    <source>
        <dbReference type="PROSITE" id="PS51459"/>
    </source>
</evidence>
<reference evidence="2 3" key="1">
    <citation type="submission" date="2015-09" db="EMBL/GenBank/DDBJ databases">
        <title>Genome sequence of the marine flavobacterium Croceitalea dokdonensis DOKDO 023 that contains proton- and sodium-pumping rhodopsins.</title>
        <authorList>
            <person name="Kwon S.-K."/>
            <person name="Lee H.K."/>
            <person name="Kwak M.-J."/>
            <person name="Kim J.F."/>
        </authorList>
    </citation>
    <scope>NUCLEOTIDE SEQUENCE [LARGE SCALE GENOMIC DNA]</scope>
    <source>
        <strain evidence="2 3">DOKDO 023</strain>
    </source>
</reference>
<dbReference type="Gene3D" id="1.20.120.1870">
    <property type="entry name" value="Fic/DOC protein, Fido domain"/>
    <property type="match status" value="1"/>
</dbReference>
<dbReference type="STRING" id="1300341.I595_1540"/>
<evidence type="ECO:0000313" key="2">
    <source>
        <dbReference type="EMBL" id="KPM31892.1"/>
    </source>
</evidence>
<dbReference type="OrthoDB" id="9802752at2"/>
<keyword evidence="3" id="KW-1185">Reference proteome</keyword>
<dbReference type="AlphaFoldDB" id="A0A0N8H3Y8"/>
<dbReference type="PANTHER" id="PTHR35810">
    <property type="entry name" value="CYTOPLASMIC PROTEIN-RELATED"/>
    <property type="match status" value="1"/>
</dbReference>
<dbReference type="Proteomes" id="UP000050280">
    <property type="component" value="Unassembled WGS sequence"/>
</dbReference>
<gene>
    <name evidence="2" type="ORF">I595_1540</name>
</gene>
<protein>
    <submittedName>
        <fullName evidence="2">Fic/DOC family protein</fullName>
    </submittedName>
</protein>
<dbReference type="Pfam" id="PF13310">
    <property type="entry name" value="Virulence_RhuM"/>
    <property type="match status" value="1"/>
</dbReference>
<accession>A0A0N8H3Y8</accession>
<dbReference type="InterPro" id="IPR036597">
    <property type="entry name" value="Fido-like_dom_sf"/>
</dbReference>
<dbReference type="PANTHER" id="PTHR35810:SF1">
    <property type="entry name" value="CYTOPLASMIC PROTEIN"/>
    <property type="match status" value="1"/>
</dbReference>
<comment type="caution">
    <text evidence="2">The sequence shown here is derived from an EMBL/GenBank/DDBJ whole genome shotgun (WGS) entry which is preliminary data.</text>
</comment>